<dbReference type="Proteomes" id="UP000599437">
    <property type="component" value="Unassembled WGS sequence"/>
</dbReference>
<organism evidence="2 3">
    <name type="scientific">Streptomyces chryseus</name>
    <dbReference type="NCBI Taxonomy" id="68186"/>
    <lineage>
        <taxon>Bacteria</taxon>
        <taxon>Bacillati</taxon>
        <taxon>Actinomycetota</taxon>
        <taxon>Actinomycetes</taxon>
        <taxon>Kitasatosporales</taxon>
        <taxon>Streptomycetaceae</taxon>
        <taxon>Streptomyces</taxon>
    </lineage>
</organism>
<accession>A0ABQ3DS40</accession>
<name>A0ABQ3DS40_9ACTN</name>
<reference evidence="3" key="1">
    <citation type="journal article" date="2019" name="Int. J. Syst. Evol. Microbiol.">
        <title>The Global Catalogue of Microorganisms (GCM) 10K type strain sequencing project: providing services to taxonomists for standard genome sequencing and annotation.</title>
        <authorList>
            <consortium name="The Broad Institute Genomics Platform"/>
            <consortium name="The Broad Institute Genome Sequencing Center for Infectious Disease"/>
            <person name="Wu L."/>
            <person name="Ma J."/>
        </authorList>
    </citation>
    <scope>NUCLEOTIDE SEQUENCE [LARGE SCALE GENOMIC DNA]</scope>
    <source>
        <strain evidence="3">JCM 4737</strain>
    </source>
</reference>
<keyword evidence="3" id="KW-1185">Reference proteome</keyword>
<evidence type="ECO:0000256" key="1">
    <source>
        <dbReference type="SAM" id="MobiDB-lite"/>
    </source>
</evidence>
<gene>
    <name evidence="2" type="ORF">GCM10010346_36570</name>
</gene>
<evidence type="ECO:0000313" key="3">
    <source>
        <dbReference type="Proteomes" id="UP000599437"/>
    </source>
</evidence>
<feature type="region of interest" description="Disordered" evidence="1">
    <location>
        <begin position="290"/>
        <end position="310"/>
    </location>
</feature>
<comment type="caution">
    <text evidence="2">The sequence shown here is derived from an EMBL/GenBank/DDBJ whole genome shotgun (WGS) entry which is preliminary data.</text>
</comment>
<dbReference type="RefSeq" id="WP_138898389.1">
    <property type="nucleotide sequence ID" value="NZ_BMVO01000011.1"/>
</dbReference>
<sequence length="337" mass="36880">MITTTPVGSWSWETKTQISDDDLAKRCTQGVLNVWMVLRARGLAEGNARADLTVRAKDDDTVLLSLKRVHVDLQSALSGDQFFSNLPTLDWDRVGVVTIDLSTPGACLRAGQPRHVEKLFTISVDAWASGARTLTLHTFSDAWMSHDLRGHKQPEVQEENAPRLKSALAAIEQLTEAETIPSDPTSYGIPTEDGFEDLPDEDPDLLDSWYMFEVPRRTEQMQAKLPRSAASFGMETDSPVEFLEVAVSGRVVGYLWAADSDDAAGYEPRTPAGDEALDTGPSWLARLSEAKKRGLSPSQALRDLSAWPGDSHAGTIVSASLREASSLEDLQELSGRE</sequence>
<protein>
    <submittedName>
        <fullName evidence="2">Uncharacterized protein</fullName>
    </submittedName>
</protein>
<dbReference type="EMBL" id="BMVO01000011">
    <property type="protein sequence ID" value="GHB10103.1"/>
    <property type="molecule type" value="Genomic_DNA"/>
</dbReference>
<proteinExistence type="predicted"/>
<evidence type="ECO:0000313" key="2">
    <source>
        <dbReference type="EMBL" id="GHB10103.1"/>
    </source>
</evidence>